<evidence type="ECO:0000313" key="3">
    <source>
        <dbReference type="Proteomes" id="UP001359485"/>
    </source>
</evidence>
<dbReference type="InterPro" id="IPR049393">
    <property type="entry name" value="eEFSec_III"/>
</dbReference>
<dbReference type="Proteomes" id="UP001359485">
    <property type="component" value="Unassembled WGS sequence"/>
</dbReference>
<dbReference type="Pfam" id="PF03144">
    <property type="entry name" value="GTP_EFTU_D2"/>
    <property type="match status" value="1"/>
</dbReference>
<dbReference type="CDD" id="cd04094">
    <property type="entry name" value="eSelB_III"/>
    <property type="match status" value="1"/>
</dbReference>
<dbReference type="Gene3D" id="2.40.30.10">
    <property type="entry name" value="Translation factors"/>
    <property type="match status" value="2"/>
</dbReference>
<accession>A0ABR1AMT7</accession>
<evidence type="ECO:0000313" key="2">
    <source>
        <dbReference type="EMBL" id="KAK6623802.1"/>
    </source>
</evidence>
<organism evidence="2 3">
    <name type="scientific">Polyplax serrata</name>
    <name type="common">Common mouse louse</name>
    <dbReference type="NCBI Taxonomy" id="468196"/>
    <lineage>
        <taxon>Eukaryota</taxon>
        <taxon>Metazoa</taxon>
        <taxon>Ecdysozoa</taxon>
        <taxon>Arthropoda</taxon>
        <taxon>Hexapoda</taxon>
        <taxon>Insecta</taxon>
        <taxon>Pterygota</taxon>
        <taxon>Neoptera</taxon>
        <taxon>Paraneoptera</taxon>
        <taxon>Psocodea</taxon>
        <taxon>Troctomorpha</taxon>
        <taxon>Phthiraptera</taxon>
        <taxon>Anoplura</taxon>
        <taxon>Polyplacidae</taxon>
        <taxon>Polyplax</taxon>
    </lineage>
</organism>
<dbReference type="CDD" id="cd01889">
    <property type="entry name" value="SelB_euk"/>
    <property type="match status" value="1"/>
</dbReference>
<dbReference type="InterPro" id="IPR049394">
    <property type="entry name" value="eEFSec_C"/>
</dbReference>
<dbReference type="Pfam" id="PF21131">
    <property type="entry name" value="eEFSec_4th"/>
    <property type="match status" value="1"/>
</dbReference>
<dbReference type="InterPro" id="IPR000795">
    <property type="entry name" value="T_Tr_GTP-bd_dom"/>
</dbReference>
<protein>
    <recommendedName>
        <fullName evidence="1">Tr-type G domain-containing protein</fullName>
    </recommendedName>
</protein>
<dbReference type="PRINTS" id="PR00315">
    <property type="entry name" value="ELONGATNFCT"/>
</dbReference>
<keyword evidence="3" id="KW-1185">Reference proteome</keyword>
<evidence type="ECO:0000259" key="1">
    <source>
        <dbReference type="PROSITE" id="PS51722"/>
    </source>
</evidence>
<dbReference type="InterPro" id="IPR009000">
    <property type="entry name" value="Transl_B-barrel_sf"/>
</dbReference>
<dbReference type="Gene3D" id="3.40.50.300">
    <property type="entry name" value="P-loop containing nucleotide triphosphate hydrolases"/>
    <property type="match status" value="1"/>
</dbReference>
<dbReference type="SUPFAM" id="SSF50447">
    <property type="entry name" value="Translation proteins"/>
    <property type="match status" value="1"/>
</dbReference>
<dbReference type="InterPro" id="IPR027417">
    <property type="entry name" value="P-loop_NTPase"/>
</dbReference>
<dbReference type="PANTHER" id="PTHR43721:SF11">
    <property type="entry name" value="SELENOCYSTEINE-SPECIFIC ELONGATION FACTOR"/>
    <property type="match status" value="1"/>
</dbReference>
<proteinExistence type="predicted"/>
<dbReference type="InterPro" id="IPR005225">
    <property type="entry name" value="Small_GTP-bd"/>
</dbReference>
<gene>
    <name evidence="2" type="ORF">RUM44_010658</name>
</gene>
<dbReference type="EMBL" id="JAWJWF010000046">
    <property type="protein sequence ID" value="KAK6623802.1"/>
    <property type="molecule type" value="Genomic_DNA"/>
</dbReference>
<dbReference type="Pfam" id="PF00009">
    <property type="entry name" value="GTP_EFTU"/>
    <property type="match status" value="1"/>
</dbReference>
<sequence>MKVLNFNVGLLGHVDSGKTSLAKVLSSVSSTAAFDKDPQSQERGITLDLGFSSFSSPVPAHLSDSKFDIVQFTLVDCPGHASLIKTIIGGSQIIDLMILVIDVTKGFQTQTSECLIIGEITKKKLIVVLNKVDQLTDKIALEKLTKRVRITMDNTVFKGCPIVPASALNNDIKELTEALEKATFIPERNAEKPFLFAVDHCFALKGKGTILTGTVLQGKAKLNDDIELPSIALIKKIKSIEVFRKPVETLVQGDRAGICVTQFDPKTLERGLACQVNYLPKVYAAIIDFNKVKYYKGSISSKSVFHINIGYENVTGKIVLFSSLNNSDTSNTIDTEKEYMYIPEYDEAVDTDSSKLYALIEFSKPVLIAPNNLTIGARLDTPVNSNSCRLAFHGNVLLYTALKNYAPTFLGGLNIYKEKYKKGTIDRIVSEYSLIGKNMFKKESNIDKFLGMKISLSSGETGVIESTFGLSGKFRVQIPDGLKETTMGMSADKNTIEIILKYKRYIYDPNKKMVQT</sequence>
<name>A0ABR1AMT7_POLSC</name>
<dbReference type="NCBIfam" id="TIGR00231">
    <property type="entry name" value="small_GTP"/>
    <property type="match status" value="1"/>
</dbReference>
<dbReference type="PANTHER" id="PTHR43721">
    <property type="entry name" value="ELONGATION FACTOR TU-RELATED"/>
    <property type="match status" value="1"/>
</dbReference>
<reference evidence="2 3" key="1">
    <citation type="submission" date="2023-09" db="EMBL/GenBank/DDBJ databases">
        <title>Genomes of two closely related lineages of the louse Polyplax serrata with different host specificities.</title>
        <authorList>
            <person name="Martinu J."/>
            <person name="Tarabai H."/>
            <person name="Stefka J."/>
            <person name="Hypsa V."/>
        </authorList>
    </citation>
    <scope>NUCLEOTIDE SEQUENCE [LARGE SCALE GENOMIC DNA]</scope>
    <source>
        <strain evidence="2">98ZLc_SE</strain>
    </source>
</reference>
<dbReference type="SUPFAM" id="SSF52540">
    <property type="entry name" value="P-loop containing nucleoside triphosphate hydrolases"/>
    <property type="match status" value="1"/>
</dbReference>
<dbReference type="PROSITE" id="PS51722">
    <property type="entry name" value="G_TR_2"/>
    <property type="match status" value="1"/>
</dbReference>
<dbReference type="Pfam" id="PF21208">
    <property type="entry name" value="euk_SelB_III"/>
    <property type="match status" value="1"/>
</dbReference>
<dbReference type="CDD" id="cd03696">
    <property type="entry name" value="SelB_II"/>
    <property type="match status" value="1"/>
</dbReference>
<feature type="domain" description="Tr-type G" evidence="1">
    <location>
        <begin position="3"/>
        <end position="190"/>
    </location>
</feature>
<dbReference type="InterPro" id="IPR050055">
    <property type="entry name" value="EF-Tu_GTPase"/>
</dbReference>
<dbReference type="InterPro" id="IPR004161">
    <property type="entry name" value="EFTu-like_2"/>
</dbReference>
<comment type="caution">
    <text evidence="2">The sequence shown here is derived from an EMBL/GenBank/DDBJ whole genome shotgun (WGS) entry which is preliminary data.</text>
</comment>